<comment type="caution">
    <text evidence="2">The sequence shown here is derived from an EMBL/GenBank/DDBJ whole genome shotgun (WGS) entry which is preliminary data.</text>
</comment>
<dbReference type="RefSeq" id="WP_165922091.1">
    <property type="nucleotide sequence ID" value="NZ_SMFZ01000001.1"/>
</dbReference>
<gene>
    <name evidence="2" type="ORF">EV378_0226</name>
</gene>
<proteinExistence type="predicted"/>
<organism evidence="2 3">
    <name type="scientific">Pseudonocardia endophytica</name>
    <dbReference type="NCBI Taxonomy" id="401976"/>
    <lineage>
        <taxon>Bacteria</taxon>
        <taxon>Bacillati</taxon>
        <taxon>Actinomycetota</taxon>
        <taxon>Actinomycetes</taxon>
        <taxon>Pseudonocardiales</taxon>
        <taxon>Pseudonocardiaceae</taxon>
        <taxon>Pseudonocardia</taxon>
    </lineage>
</organism>
<dbReference type="EMBL" id="SMFZ01000001">
    <property type="protein sequence ID" value="TCK24454.1"/>
    <property type="molecule type" value="Genomic_DNA"/>
</dbReference>
<accession>A0A4R1HPI1</accession>
<feature type="region of interest" description="Disordered" evidence="1">
    <location>
        <begin position="92"/>
        <end position="112"/>
    </location>
</feature>
<dbReference type="SUPFAM" id="SSF56801">
    <property type="entry name" value="Acetyl-CoA synthetase-like"/>
    <property type="match status" value="1"/>
</dbReference>
<dbReference type="Gene3D" id="3.40.50.980">
    <property type="match status" value="1"/>
</dbReference>
<reference evidence="2 3" key="1">
    <citation type="submission" date="2019-03" db="EMBL/GenBank/DDBJ databases">
        <title>Sequencing the genomes of 1000 actinobacteria strains.</title>
        <authorList>
            <person name="Klenk H.-P."/>
        </authorList>
    </citation>
    <scope>NUCLEOTIDE SEQUENCE [LARGE SCALE GENOMIC DNA]</scope>
    <source>
        <strain evidence="2 3">DSM 44969</strain>
    </source>
</reference>
<keyword evidence="3" id="KW-1185">Reference proteome</keyword>
<name>A0A4R1HPI1_PSEEN</name>
<evidence type="ECO:0000256" key="1">
    <source>
        <dbReference type="SAM" id="MobiDB-lite"/>
    </source>
</evidence>
<evidence type="ECO:0000313" key="3">
    <source>
        <dbReference type="Proteomes" id="UP000295560"/>
    </source>
</evidence>
<dbReference type="AlphaFoldDB" id="A0A4R1HPI1"/>
<dbReference type="Proteomes" id="UP000295560">
    <property type="component" value="Unassembled WGS sequence"/>
</dbReference>
<protein>
    <submittedName>
        <fullName evidence="2">AMP-binding enzyme</fullName>
    </submittedName>
</protein>
<evidence type="ECO:0000313" key="2">
    <source>
        <dbReference type="EMBL" id="TCK24454.1"/>
    </source>
</evidence>
<sequence length="136" mass="15424">MDELVFPREFTRVARWRADRSAVVDHGTGTRTSFAEHHTRVARLCGALHDRLGLRPGDRFSALRSSLPELETVVHAVVELSTGADLDADAVSSMRPGRCRGTSSRRPWSCGVTRCPSRRRARSAKRRLREQWEETR</sequence>